<dbReference type="SMART" id="SM00879">
    <property type="entry name" value="Brix"/>
    <property type="match status" value="1"/>
</dbReference>
<accession>A0AAE1SZZ8</accession>
<dbReference type="AlphaFoldDB" id="A0AAE1SZZ8"/>
<sequence length="327" mass="36752">MRARFRWSSETTNGFFLGRPLFRLMMISILFLSKHNSKSLEQERNEYSLQREKQEAICQANCEEAANCRPCYWRQDPKELRVFKGEASWASQTVANGLEEIDASLYCSQAQGPLAMDICQASSIFSINWDLIHRANILSSRIMLAEIVLSGFGTGEQHLKVATLIFQNIFPAIGIHTVKLSSCQRIVLLNYDRETKLIDLRHYSIRLQPVGVSRRIRKFVQNHQVPDLRSLQDVSDLVPKAGYGSESDADDEAATVNLSSDIGRVNRASTKSAVKLEEIGPNSSRLNRGCVLVTSFSVNTVFFSIISPSNLKQKTFFLLLVKLDVGG</sequence>
<dbReference type="PANTHER" id="PTHR12661">
    <property type="entry name" value="PETER PAN-RELATED"/>
    <property type="match status" value="1"/>
</dbReference>
<dbReference type="Proteomes" id="UP001291623">
    <property type="component" value="Unassembled WGS sequence"/>
</dbReference>
<evidence type="ECO:0000313" key="2">
    <source>
        <dbReference type="EMBL" id="KAK4379122.1"/>
    </source>
</evidence>
<dbReference type="GO" id="GO:0019843">
    <property type="term" value="F:rRNA binding"/>
    <property type="evidence" value="ECO:0007669"/>
    <property type="project" value="InterPro"/>
</dbReference>
<feature type="domain" description="Brix" evidence="1">
    <location>
        <begin position="30"/>
        <end position="289"/>
    </location>
</feature>
<evidence type="ECO:0000313" key="3">
    <source>
        <dbReference type="Proteomes" id="UP001291623"/>
    </source>
</evidence>
<gene>
    <name evidence="2" type="ORF">RND71_000984</name>
</gene>
<dbReference type="GO" id="GO:0030687">
    <property type="term" value="C:preribosome, large subunit precursor"/>
    <property type="evidence" value="ECO:0007669"/>
    <property type="project" value="TreeGrafter"/>
</dbReference>
<comment type="caution">
    <text evidence="2">The sequence shown here is derived from an EMBL/GenBank/DDBJ whole genome shotgun (WGS) entry which is preliminary data.</text>
</comment>
<dbReference type="GO" id="GO:0006364">
    <property type="term" value="P:rRNA processing"/>
    <property type="evidence" value="ECO:0007669"/>
    <property type="project" value="InterPro"/>
</dbReference>
<protein>
    <recommendedName>
        <fullName evidence="1">Brix domain-containing protein</fullName>
    </recommendedName>
</protein>
<name>A0AAE1SZZ8_9SOLA</name>
<dbReference type="Pfam" id="PF04427">
    <property type="entry name" value="Brix"/>
    <property type="match status" value="1"/>
</dbReference>
<proteinExistence type="predicted"/>
<evidence type="ECO:0000259" key="1">
    <source>
        <dbReference type="SMART" id="SM00879"/>
    </source>
</evidence>
<reference evidence="2" key="1">
    <citation type="submission" date="2023-12" db="EMBL/GenBank/DDBJ databases">
        <title>Genome assembly of Anisodus tanguticus.</title>
        <authorList>
            <person name="Wang Y.-J."/>
        </authorList>
    </citation>
    <scope>NUCLEOTIDE SEQUENCE</scope>
    <source>
        <strain evidence="2">KB-2021</strain>
        <tissue evidence="2">Leaf</tissue>
    </source>
</reference>
<dbReference type="GO" id="GO:0000027">
    <property type="term" value="P:ribosomal large subunit assembly"/>
    <property type="evidence" value="ECO:0007669"/>
    <property type="project" value="TreeGrafter"/>
</dbReference>
<dbReference type="PANTHER" id="PTHR12661:SF5">
    <property type="entry name" value="SUPPRESSOR OF SWI4 1 HOMOLOG"/>
    <property type="match status" value="1"/>
</dbReference>
<organism evidence="2 3">
    <name type="scientific">Anisodus tanguticus</name>
    <dbReference type="NCBI Taxonomy" id="243964"/>
    <lineage>
        <taxon>Eukaryota</taxon>
        <taxon>Viridiplantae</taxon>
        <taxon>Streptophyta</taxon>
        <taxon>Embryophyta</taxon>
        <taxon>Tracheophyta</taxon>
        <taxon>Spermatophyta</taxon>
        <taxon>Magnoliopsida</taxon>
        <taxon>eudicotyledons</taxon>
        <taxon>Gunneridae</taxon>
        <taxon>Pentapetalae</taxon>
        <taxon>asterids</taxon>
        <taxon>lamiids</taxon>
        <taxon>Solanales</taxon>
        <taxon>Solanaceae</taxon>
        <taxon>Solanoideae</taxon>
        <taxon>Hyoscyameae</taxon>
        <taxon>Anisodus</taxon>
    </lineage>
</organism>
<dbReference type="EMBL" id="JAVYJV010000001">
    <property type="protein sequence ID" value="KAK4379122.1"/>
    <property type="molecule type" value="Genomic_DNA"/>
</dbReference>
<dbReference type="InterPro" id="IPR045112">
    <property type="entry name" value="PPAN-like"/>
</dbReference>
<dbReference type="InterPro" id="IPR007109">
    <property type="entry name" value="Brix"/>
</dbReference>
<keyword evidence="3" id="KW-1185">Reference proteome</keyword>